<evidence type="ECO:0000259" key="7">
    <source>
        <dbReference type="Pfam" id="PF08281"/>
    </source>
</evidence>
<dbReference type="SUPFAM" id="SSF88946">
    <property type="entry name" value="Sigma2 domain of RNA polymerase sigma factors"/>
    <property type="match status" value="1"/>
</dbReference>
<dbReference type="InterPro" id="IPR036388">
    <property type="entry name" value="WH-like_DNA-bd_sf"/>
</dbReference>
<name>A0ABU8UVQ8_9ACTN</name>
<keyword evidence="2" id="KW-0805">Transcription regulation</keyword>
<keyword evidence="5" id="KW-0804">Transcription</keyword>
<dbReference type="InterPro" id="IPR013249">
    <property type="entry name" value="RNA_pol_sigma70_r4_t2"/>
</dbReference>
<dbReference type="InterPro" id="IPR013325">
    <property type="entry name" value="RNA_pol_sigma_r2"/>
</dbReference>
<comment type="caution">
    <text evidence="8">The sequence shown here is derived from an EMBL/GenBank/DDBJ whole genome shotgun (WGS) entry which is preliminary data.</text>
</comment>
<dbReference type="SUPFAM" id="SSF88659">
    <property type="entry name" value="Sigma3 and sigma4 domains of RNA polymerase sigma factors"/>
    <property type="match status" value="1"/>
</dbReference>
<dbReference type="Gene3D" id="1.10.1740.10">
    <property type="match status" value="1"/>
</dbReference>
<comment type="similarity">
    <text evidence="1">Belongs to the sigma-70 factor family. ECF subfamily.</text>
</comment>
<evidence type="ECO:0000256" key="4">
    <source>
        <dbReference type="ARBA" id="ARBA00023125"/>
    </source>
</evidence>
<feature type="domain" description="RNA polymerase sigma-70 region 2" evidence="6">
    <location>
        <begin position="31"/>
        <end position="97"/>
    </location>
</feature>
<dbReference type="InterPro" id="IPR039425">
    <property type="entry name" value="RNA_pol_sigma-70-like"/>
</dbReference>
<evidence type="ECO:0000256" key="2">
    <source>
        <dbReference type="ARBA" id="ARBA00023015"/>
    </source>
</evidence>
<dbReference type="PANTHER" id="PTHR43133">
    <property type="entry name" value="RNA POLYMERASE ECF-TYPE SIGMA FACTO"/>
    <property type="match status" value="1"/>
</dbReference>
<sequence length="167" mass="18741">MTVRNTSDLALGLDLVTAGVPAVDEATMAAFYETNVDQVFRYLARVAGQDDGKQLLSQVFLEFFAWWPEHPEHAKPVATLYRIARCRLIDHLRRRGRATDLLLAEDLAAAVSDGGHRDELADIVYRIDLGAALRELTERERQAVELRYVADLPVKECARSWKSASTT</sequence>
<dbReference type="PANTHER" id="PTHR43133:SF8">
    <property type="entry name" value="RNA POLYMERASE SIGMA FACTOR HI_1459-RELATED"/>
    <property type="match status" value="1"/>
</dbReference>
<proteinExistence type="inferred from homology"/>
<dbReference type="InterPro" id="IPR007627">
    <property type="entry name" value="RNA_pol_sigma70_r2"/>
</dbReference>
<accession>A0ABU8UVQ8</accession>
<gene>
    <name evidence="8" type="ORF">WKI71_45325</name>
</gene>
<organism evidence="8 9">
    <name type="scientific">Streptomyces machairae</name>
    <dbReference type="NCBI Taxonomy" id="3134109"/>
    <lineage>
        <taxon>Bacteria</taxon>
        <taxon>Bacillati</taxon>
        <taxon>Actinomycetota</taxon>
        <taxon>Actinomycetes</taxon>
        <taxon>Kitasatosporales</taxon>
        <taxon>Streptomycetaceae</taxon>
        <taxon>Streptomyces</taxon>
    </lineage>
</organism>
<evidence type="ECO:0000313" key="9">
    <source>
        <dbReference type="Proteomes" id="UP001376459"/>
    </source>
</evidence>
<reference evidence="8 9" key="1">
    <citation type="submission" date="2024-03" db="EMBL/GenBank/DDBJ databases">
        <title>Novel Streptomyces species of biotechnological and ecological value are a feature of Machair soil.</title>
        <authorList>
            <person name="Prole J.R."/>
            <person name="Goodfellow M."/>
            <person name="Allenby N."/>
            <person name="Ward A.C."/>
        </authorList>
    </citation>
    <scope>NUCLEOTIDE SEQUENCE [LARGE SCALE GENOMIC DNA]</scope>
    <source>
        <strain evidence="8 9">MS1.AVA.1</strain>
    </source>
</reference>
<dbReference type="Proteomes" id="UP001376459">
    <property type="component" value="Unassembled WGS sequence"/>
</dbReference>
<evidence type="ECO:0000256" key="1">
    <source>
        <dbReference type="ARBA" id="ARBA00010641"/>
    </source>
</evidence>
<dbReference type="EMBL" id="JBBKAK010000002">
    <property type="protein sequence ID" value="MEJ8673004.1"/>
    <property type="molecule type" value="Genomic_DNA"/>
</dbReference>
<keyword evidence="4" id="KW-0238">DNA-binding</keyword>
<dbReference type="Pfam" id="PF04542">
    <property type="entry name" value="Sigma70_r2"/>
    <property type="match status" value="1"/>
</dbReference>
<dbReference type="InterPro" id="IPR013324">
    <property type="entry name" value="RNA_pol_sigma_r3/r4-like"/>
</dbReference>
<keyword evidence="3" id="KW-0731">Sigma factor</keyword>
<dbReference type="Gene3D" id="1.10.10.10">
    <property type="entry name" value="Winged helix-like DNA-binding domain superfamily/Winged helix DNA-binding domain"/>
    <property type="match status" value="1"/>
</dbReference>
<evidence type="ECO:0000259" key="6">
    <source>
        <dbReference type="Pfam" id="PF04542"/>
    </source>
</evidence>
<feature type="domain" description="RNA polymerase sigma factor 70 region 4 type 2" evidence="7">
    <location>
        <begin position="128"/>
        <end position="159"/>
    </location>
</feature>
<evidence type="ECO:0000313" key="8">
    <source>
        <dbReference type="EMBL" id="MEJ8673004.1"/>
    </source>
</evidence>
<protein>
    <submittedName>
        <fullName evidence="8">Sigma-70 family RNA polymerase sigma factor</fullName>
    </submittedName>
</protein>
<evidence type="ECO:0000256" key="3">
    <source>
        <dbReference type="ARBA" id="ARBA00023082"/>
    </source>
</evidence>
<evidence type="ECO:0000256" key="5">
    <source>
        <dbReference type="ARBA" id="ARBA00023163"/>
    </source>
</evidence>
<keyword evidence="9" id="KW-1185">Reference proteome</keyword>
<dbReference type="Pfam" id="PF08281">
    <property type="entry name" value="Sigma70_r4_2"/>
    <property type="match status" value="1"/>
</dbReference>